<dbReference type="EMBL" id="CM016558">
    <property type="protein sequence ID" value="TKW07969.1"/>
    <property type="molecule type" value="Genomic_DNA"/>
</dbReference>
<feature type="region of interest" description="Disordered" evidence="1">
    <location>
        <begin position="1"/>
        <end position="25"/>
    </location>
</feature>
<name>A0A4U6U3Q0_SETVI</name>
<dbReference type="Proteomes" id="UP000298652">
    <property type="component" value="Chromosome 7"/>
</dbReference>
<sequence length="113" mass="12534">MKQLPAGCHQGRARSSTTKPSYHMEKSHVRAAGRGRWVAGPGWGTGSYCCQRRLSRTPTVVRQIDSRQPDREGDGKWNRFLIFSPVNASQASNSGAWKTAWPKKLLYTSSTGV</sequence>
<evidence type="ECO:0000256" key="1">
    <source>
        <dbReference type="SAM" id="MobiDB-lite"/>
    </source>
</evidence>
<protein>
    <submittedName>
        <fullName evidence="2">Uncharacterized protein</fullName>
    </submittedName>
</protein>
<evidence type="ECO:0000313" key="3">
    <source>
        <dbReference type="Proteomes" id="UP000298652"/>
    </source>
</evidence>
<evidence type="ECO:0000313" key="2">
    <source>
        <dbReference type="EMBL" id="TKW07969.1"/>
    </source>
</evidence>
<dbReference type="Gramene" id="TKW07969">
    <property type="protein sequence ID" value="TKW07969"/>
    <property type="gene ID" value="SEVIR_7G340509v2"/>
</dbReference>
<gene>
    <name evidence="2" type="ORF">SEVIR_7G340509v2</name>
</gene>
<dbReference type="AlphaFoldDB" id="A0A4U6U3Q0"/>
<reference evidence="2" key="1">
    <citation type="submission" date="2019-03" db="EMBL/GenBank/DDBJ databases">
        <title>WGS assembly of Setaria viridis.</title>
        <authorList>
            <person name="Huang P."/>
            <person name="Jenkins J."/>
            <person name="Grimwood J."/>
            <person name="Barry K."/>
            <person name="Healey A."/>
            <person name="Mamidi S."/>
            <person name="Sreedasyam A."/>
            <person name="Shu S."/>
            <person name="Feldman M."/>
            <person name="Wu J."/>
            <person name="Yu Y."/>
            <person name="Chen C."/>
            <person name="Johnson J."/>
            <person name="Rokhsar D."/>
            <person name="Baxter I."/>
            <person name="Schmutz J."/>
            <person name="Brutnell T."/>
            <person name="Kellogg E."/>
        </authorList>
    </citation>
    <scope>NUCLEOTIDE SEQUENCE [LARGE SCALE GENOMIC DNA]</scope>
</reference>
<keyword evidence="3" id="KW-1185">Reference proteome</keyword>
<proteinExistence type="predicted"/>
<organism evidence="2 3">
    <name type="scientific">Setaria viridis</name>
    <name type="common">Green bristlegrass</name>
    <name type="synonym">Setaria italica subsp. viridis</name>
    <dbReference type="NCBI Taxonomy" id="4556"/>
    <lineage>
        <taxon>Eukaryota</taxon>
        <taxon>Viridiplantae</taxon>
        <taxon>Streptophyta</taxon>
        <taxon>Embryophyta</taxon>
        <taxon>Tracheophyta</taxon>
        <taxon>Spermatophyta</taxon>
        <taxon>Magnoliopsida</taxon>
        <taxon>Liliopsida</taxon>
        <taxon>Poales</taxon>
        <taxon>Poaceae</taxon>
        <taxon>PACMAD clade</taxon>
        <taxon>Panicoideae</taxon>
        <taxon>Panicodae</taxon>
        <taxon>Paniceae</taxon>
        <taxon>Cenchrinae</taxon>
        <taxon>Setaria</taxon>
    </lineage>
</organism>
<dbReference type="OMA" id="HMEKSHV"/>
<accession>A0A4U6U3Q0</accession>